<dbReference type="PANTHER" id="PTHR10138:SF0">
    <property type="entry name" value="TRYPTOPHAN 2,3-DIOXYGENASE"/>
    <property type="match status" value="1"/>
</dbReference>
<protein>
    <submittedName>
        <fullName evidence="2">Tryptophan 2,3-dioxygenase</fullName>
    </submittedName>
</protein>
<dbReference type="InParanoid" id="A0A2T0GXL7"/>
<keyword evidence="2" id="KW-0223">Dioxygenase</keyword>
<sequence>MFLERNPQEEFTDVRRWFEEYLEEHDERLGRAGAVCPFVRPALRNDCVRFELAEADGPVELSELTSLMEGQIERFEKVDWPEGKVDISALVTVLRGVPEERAVLLDDAQRAVKGTAVRHGLMIGQFHPRCPDSSARNPEIAVSRAPEPVFVVRRMAFHDILFLHDAPELFAEYDRRFGHYYHERAESRIDPRFAQLHRLARGEGSKSPYIDYEHVDTLLSLQTPRTGKPAEMTFYVLGQVKELLFKLVHEETRWARLRLVERRLDDAIVHLNRIVAEFGLLRRAWDVLDTLSPGDFAEFRDQLGTASGVDSYMFRVMEFALGKKSEAMAERHRGVPGVEEQVHRALRESSLYDEAVRVVSERFAPSTGGGRIESEESDGDRSLVDLWAEVYRSTVRSDESFRLAEALVGVAEEYARWCYTHLLTVERLIGTKPGTGGTEGVSWLRASADYRLFPELWQARTVL</sequence>
<dbReference type="EMBL" id="PVSR01000009">
    <property type="protein sequence ID" value="PRW63837.1"/>
    <property type="molecule type" value="Genomic_DNA"/>
</dbReference>
<keyword evidence="2" id="KW-0560">Oxidoreductase</keyword>
<gene>
    <name evidence="2" type="ORF">CEP50_08650</name>
</gene>
<reference evidence="2 3" key="1">
    <citation type="submission" date="2018-03" db="EMBL/GenBank/DDBJ databases">
        <title>Actinopolyspora mortivallis from Sahara, screening for active biomolecules.</title>
        <authorList>
            <person name="Selama O."/>
            <person name="Wellington E.M.H."/>
            <person name="Hacene H."/>
        </authorList>
    </citation>
    <scope>NUCLEOTIDE SEQUENCE [LARGE SCALE GENOMIC DNA]</scope>
    <source>
        <strain evidence="2 3">M5A</strain>
    </source>
</reference>
<dbReference type="Gene3D" id="1.20.58.480">
    <property type="match status" value="1"/>
</dbReference>
<dbReference type="InterPro" id="IPR037217">
    <property type="entry name" value="Trp/Indoleamine_2_3_dOase-like"/>
</dbReference>
<evidence type="ECO:0000313" key="3">
    <source>
        <dbReference type="Proteomes" id="UP000239352"/>
    </source>
</evidence>
<organism evidence="2 3">
    <name type="scientific">Actinopolyspora mortivallis</name>
    <dbReference type="NCBI Taxonomy" id="33906"/>
    <lineage>
        <taxon>Bacteria</taxon>
        <taxon>Bacillati</taxon>
        <taxon>Actinomycetota</taxon>
        <taxon>Actinomycetes</taxon>
        <taxon>Actinopolysporales</taxon>
        <taxon>Actinopolysporaceae</taxon>
        <taxon>Actinopolyspora</taxon>
    </lineage>
</organism>
<dbReference type="Proteomes" id="UP000239352">
    <property type="component" value="Unassembled WGS sequence"/>
</dbReference>
<dbReference type="RefSeq" id="WP_106113415.1">
    <property type="nucleotide sequence ID" value="NZ_PVSR01000009.1"/>
</dbReference>
<dbReference type="PANTHER" id="PTHR10138">
    <property type="entry name" value="TRYPTOPHAN 2,3-DIOXYGENASE"/>
    <property type="match status" value="1"/>
</dbReference>
<accession>A0A2T0GXL7</accession>
<name>A0A2T0GXL7_ACTMO</name>
<dbReference type="SUPFAM" id="SSF140959">
    <property type="entry name" value="Indolic compounds 2,3-dioxygenase-like"/>
    <property type="match status" value="1"/>
</dbReference>
<evidence type="ECO:0000313" key="2">
    <source>
        <dbReference type="EMBL" id="PRW63837.1"/>
    </source>
</evidence>
<dbReference type="STRING" id="1050202.GCA_000384035_00363"/>
<dbReference type="GO" id="GO:0019441">
    <property type="term" value="P:L-tryptophan catabolic process to kynurenine"/>
    <property type="evidence" value="ECO:0007669"/>
    <property type="project" value="InterPro"/>
</dbReference>
<dbReference type="InterPro" id="IPR049240">
    <property type="entry name" value="DUF6875"/>
</dbReference>
<dbReference type="Pfam" id="PF21780">
    <property type="entry name" value="DUF6875"/>
    <property type="match status" value="1"/>
</dbReference>
<dbReference type="AlphaFoldDB" id="A0A2T0GXL7"/>
<dbReference type="Pfam" id="PF03301">
    <property type="entry name" value="Trp_dioxygenase"/>
    <property type="match status" value="2"/>
</dbReference>
<keyword evidence="3" id="KW-1185">Reference proteome</keyword>
<dbReference type="GO" id="GO:0019442">
    <property type="term" value="P:L-tryptophan catabolic process to acetyl-CoA"/>
    <property type="evidence" value="ECO:0007669"/>
    <property type="project" value="TreeGrafter"/>
</dbReference>
<dbReference type="GO" id="GO:0004833">
    <property type="term" value="F:L-tryptophan 2,3-dioxygenase activity"/>
    <property type="evidence" value="ECO:0007669"/>
    <property type="project" value="InterPro"/>
</dbReference>
<proteinExistence type="predicted"/>
<dbReference type="GO" id="GO:0020037">
    <property type="term" value="F:heme binding"/>
    <property type="evidence" value="ECO:0007669"/>
    <property type="project" value="InterPro"/>
</dbReference>
<evidence type="ECO:0000259" key="1">
    <source>
        <dbReference type="Pfam" id="PF21780"/>
    </source>
</evidence>
<dbReference type="InterPro" id="IPR004981">
    <property type="entry name" value="Trp_2_3_dOase"/>
</dbReference>
<feature type="domain" description="DUF6875" evidence="1">
    <location>
        <begin position="12"/>
        <end position="186"/>
    </location>
</feature>
<dbReference type="GO" id="GO:0046872">
    <property type="term" value="F:metal ion binding"/>
    <property type="evidence" value="ECO:0007669"/>
    <property type="project" value="InterPro"/>
</dbReference>
<comment type="caution">
    <text evidence="2">The sequence shown here is derived from an EMBL/GenBank/DDBJ whole genome shotgun (WGS) entry which is preliminary data.</text>
</comment>